<accession>A0A073K0Q2</accession>
<organism evidence="2 3">
    <name type="scientific">Bacillus manliponensis</name>
    <dbReference type="NCBI Taxonomy" id="574376"/>
    <lineage>
        <taxon>Bacteria</taxon>
        <taxon>Bacillati</taxon>
        <taxon>Bacillota</taxon>
        <taxon>Bacilli</taxon>
        <taxon>Bacillales</taxon>
        <taxon>Bacillaceae</taxon>
        <taxon>Bacillus</taxon>
        <taxon>Bacillus cereus group</taxon>
    </lineage>
</organism>
<comment type="caution">
    <text evidence="2">The sequence shown here is derived from an EMBL/GenBank/DDBJ whole genome shotgun (WGS) entry which is preliminary data.</text>
</comment>
<dbReference type="STRING" id="574376.BAMA_19845"/>
<name>A0A073K0Q2_9BACI</name>
<sequence>MKQKLMIKLTAVVTTVATLLGGCGIVGETKIAYEPFEKALDEGDMAKVMSAGEDGYAHVGEQVIFSTREAKEDGKHIKTIYQTTNGVYNSTEKKLYGSTTQKIATKIKSKEDPTSVENYKSEHIYDADIMYADGKVTSVNPDVDISHVSFLLDQLQGIGKLTPDEDTQGGSEPNSVGYDLTEERFQELINNKLNINYDEFEDGSIVLDFNSTKGSSTLPMALLEIGIVVRFKKKNDEGSLVNHSLQIYYSFNDKKGNEKAKAVYMDYENKYKNK</sequence>
<dbReference type="RefSeq" id="WP_034638297.1">
    <property type="nucleotide sequence ID" value="NZ_CBCSJC010000007.1"/>
</dbReference>
<dbReference type="EMBL" id="JOTN01000005">
    <property type="protein sequence ID" value="KEK20012.1"/>
    <property type="molecule type" value="Genomic_DNA"/>
</dbReference>
<gene>
    <name evidence="2" type="ORF">BAMA_19845</name>
</gene>
<dbReference type="InterPro" id="IPR025019">
    <property type="entry name" value="DUF3952"/>
</dbReference>
<dbReference type="AlphaFoldDB" id="A0A073K0Q2"/>
<dbReference type="Pfam" id="PF13130">
    <property type="entry name" value="DUF3952"/>
    <property type="match status" value="1"/>
</dbReference>
<evidence type="ECO:0000259" key="1">
    <source>
        <dbReference type="Pfam" id="PF13130"/>
    </source>
</evidence>
<reference evidence="2 3" key="1">
    <citation type="submission" date="2014-06" db="EMBL/GenBank/DDBJ databases">
        <title>Draft genome sequence of Bacillus manliponensis JCM 15802 (MCCC 1A00708).</title>
        <authorList>
            <person name="Lai Q."/>
            <person name="Liu Y."/>
            <person name="Shao Z."/>
        </authorList>
    </citation>
    <scope>NUCLEOTIDE SEQUENCE [LARGE SCALE GENOMIC DNA]</scope>
    <source>
        <strain evidence="2 3">JCM 15802</strain>
    </source>
</reference>
<proteinExistence type="predicted"/>
<dbReference type="Proteomes" id="UP000027822">
    <property type="component" value="Unassembled WGS sequence"/>
</dbReference>
<feature type="domain" description="DUF3952" evidence="1">
    <location>
        <begin position="19"/>
        <end position="121"/>
    </location>
</feature>
<protein>
    <recommendedName>
        <fullName evidence="1">DUF3952 domain-containing protein</fullName>
    </recommendedName>
</protein>
<dbReference type="OrthoDB" id="2857499at2"/>
<evidence type="ECO:0000313" key="3">
    <source>
        <dbReference type="Proteomes" id="UP000027822"/>
    </source>
</evidence>
<dbReference type="PROSITE" id="PS51257">
    <property type="entry name" value="PROKAR_LIPOPROTEIN"/>
    <property type="match status" value="1"/>
</dbReference>
<keyword evidence="3" id="KW-1185">Reference proteome</keyword>
<evidence type="ECO:0000313" key="2">
    <source>
        <dbReference type="EMBL" id="KEK20012.1"/>
    </source>
</evidence>